<dbReference type="InParanoid" id="J8ZTL3"/>
<dbReference type="HOGENOM" id="CLU_1496184_0_0_1"/>
<accession>J8ZTL3</accession>
<name>J8ZTL3_EDHAE</name>
<dbReference type="EMBL" id="AFBI03000048">
    <property type="protein sequence ID" value="EJW03018.1"/>
    <property type="molecule type" value="Genomic_DNA"/>
</dbReference>
<reference evidence="2" key="2">
    <citation type="submission" date="2015-07" db="EMBL/GenBank/DDBJ databases">
        <title>Contrasting host-pathogen interactions and genome evolution in two generalist and specialist microsporidian pathogens of mosquitoes.</title>
        <authorList>
            <consortium name="The Broad Institute Genomics Platform"/>
            <consortium name="The Broad Institute Genome Sequencing Center for Infectious Disease"/>
            <person name="Cuomo C.A."/>
            <person name="Sanscrainte N.D."/>
            <person name="Goldberg J.M."/>
            <person name="Heiman D."/>
            <person name="Young S."/>
            <person name="Zeng Q."/>
            <person name="Becnel J.J."/>
            <person name="Birren B.W."/>
        </authorList>
    </citation>
    <scope>NUCLEOTIDE SEQUENCE [LARGE SCALE GENOMIC DNA]</scope>
    <source>
        <strain evidence="2">USNM 41457</strain>
    </source>
</reference>
<comment type="caution">
    <text evidence="1">The sequence shown here is derived from an EMBL/GenBank/DDBJ whole genome shotgun (WGS) entry which is preliminary data.</text>
</comment>
<dbReference type="AlphaFoldDB" id="J8ZTL3"/>
<protein>
    <submittedName>
        <fullName evidence="1">Uncharacterized protein</fullName>
    </submittedName>
</protein>
<gene>
    <name evidence="1" type="ORF">EDEG_02600</name>
</gene>
<proteinExistence type="predicted"/>
<evidence type="ECO:0000313" key="2">
    <source>
        <dbReference type="Proteomes" id="UP000003163"/>
    </source>
</evidence>
<reference evidence="1 2" key="1">
    <citation type="submission" date="2011-08" db="EMBL/GenBank/DDBJ databases">
        <authorList>
            <person name="Liu Z.J."/>
            <person name="Shi F.L."/>
            <person name="Lu J.Q."/>
            <person name="Li M."/>
            <person name="Wang Z.L."/>
        </authorList>
    </citation>
    <scope>NUCLEOTIDE SEQUENCE [LARGE SCALE GENOMIC DNA]</scope>
    <source>
        <strain evidence="1 2">USNM 41457</strain>
    </source>
</reference>
<evidence type="ECO:0000313" key="1">
    <source>
        <dbReference type="EMBL" id="EJW03018.1"/>
    </source>
</evidence>
<keyword evidence="2" id="KW-1185">Reference proteome</keyword>
<organism evidence="1 2">
    <name type="scientific">Edhazardia aedis (strain USNM 41457)</name>
    <name type="common">Microsporidian parasite</name>
    <dbReference type="NCBI Taxonomy" id="1003232"/>
    <lineage>
        <taxon>Eukaryota</taxon>
        <taxon>Fungi</taxon>
        <taxon>Fungi incertae sedis</taxon>
        <taxon>Microsporidia</taxon>
        <taxon>Edhazardia</taxon>
    </lineage>
</organism>
<sequence length="180" mass="20583">MENHPDSSRNIFTFKNFNPMKILIVPFLIIRSFKVLCSANSVDHNAIQDNHVNHWDVEVSEDINDLLPVNLFQDHDDIISDEITNKTIGNYGATAIKKQQEPKTMKETFNSYITAENFLSAYNIIYNEVRNLLIKIMSVFNSLLYQNVTSSSSESFSQEEKGEIFDSLANSDAENSEHNI</sequence>
<dbReference type="VEuPathDB" id="MicrosporidiaDB:EDEG_02600"/>
<dbReference type="Proteomes" id="UP000003163">
    <property type="component" value="Unassembled WGS sequence"/>
</dbReference>